<gene>
    <name evidence="2" type="ORF">SAMN02745729_10685</name>
</gene>
<evidence type="ECO:0000313" key="2">
    <source>
        <dbReference type="EMBL" id="SEA71585.1"/>
    </source>
</evidence>
<evidence type="ECO:0000259" key="1">
    <source>
        <dbReference type="Pfam" id="PF03413"/>
    </source>
</evidence>
<dbReference type="STRING" id="1122198.SAMN02745729_10685"/>
<protein>
    <submittedName>
        <fullName evidence="2">Peptidase propeptide and YPEB domain-containing protein</fullName>
    </submittedName>
</protein>
<dbReference type="InterPro" id="IPR025711">
    <property type="entry name" value="PepSY"/>
</dbReference>
<dbReference type="Gene3D" id="3.10.450.40">
    <property type="match status" value="1"/>
</dbReference>
<proteinExistence type="predicted"/>
<feature type="domain" description="PepSY" evidence="1">
    <location>
        <begin position="49"/>
        <end position="99"/>
    </location>
</feature>
<accession>A0A1H4DFQ5</accession>
<dbReference type="Proteomes" id="UP000242469">
    <property type="component" value="Unassembled WGS sequence"/>
</dbReference>
<dbReference type="EMBL" id="FNRJ01000006">
    <property type="protein sequence ID" value="SEA71585.1"/>
    <property type="molecule type" value="Genomic_DNA"/>
</dbReference>
<dbReference type="AlphaFoldDB" id="A0A1H4DFQ5"/>
<name>A0A1H4DFQ5_9GAMM</name>
<organism evidence="2 3">
    <name type="scientific">Marinobacterium iners DSM 11526</name>
    <dbReference type="NCBI Taxonomy" id="1122198"/>
    <lineage>
        <taxon>Bacteria</taxon>
        <taxon>Pseudomonadati</taxon>
        <taxon>Pseudomonadota</taxon>
        <taxon>Gammaproteobacteria</taxon>
        <taxon>Oceanospirillales</taxon>
        <taxon>Oceanospirillaceae</taxon>
        <taxon>Marinobacterium</taxon>
    </lineage>
</organism>
<dbReference type="Pfam" id="PF03413">
    <property type="entry name" value="PepSY"/>
    <property type="match status" value="1"/>
</dbReference>
<evidence type="ECO:0000313" key="3">
    <source>
        <dbReference type="Proteomes" id="UP000242469"/>
    </source>
</evidence>
<dbReference type="OrthoDB" id="6120176at2"/>
<reference evidence="3" key="1">
    <citation type="submission" date="2016-10" db="EMBL/GenBank/DDBJ databases">
        <authorList>
            <person name="Varghese N."/>
            <person name="Submissions S."/>
        </authorList>
    </citation>
    <scope>NUCLEOTIDE SEQUENCE [LARGE SCALE GENOMIC DNA]</scope>
    <source>
        <strain evidence="3">DSM 11526</strain>
    </source>
</reference>
<dbReference type="RefSeq" id="WP_091826040.1">
    <property type="nucleotide sequence ID" value="NZ_FNRJ01000006.1"/>
</dbReference>
<keyword evidence="3" id="KW-1185">Reference proteome</keyword>
<sequence length="111" mass="12051">MLAERHHRSVHTAVITALLITLQLWSVSPLLSAEPVEGSGARTPVAVNLLQASKRVRDELGGEVIKAELIEHEGLPVYTIRLLEQGRIREVLVDAASGKMLLPDEIAEAAD</sequence>